<organism evidence="1 2">
    <name type="scientific">Entomophthora muscae</name>
    <dbReference type="NCBI Taxonomy" id="34485"/>
    <lineage>
        <taxon>Eukaryota</taxon>
        <taxon>Fungi</taxon>
        <taxon>Fungi incertae sedis</taxon>
        <taxon>Zoopagomycota</taxon>
        <taxon>Entomophthoromycotina</taxon>
        <taxon>Entomophthoromycetes</taxon>
        <taxon>Entomophthorales</taxon>
        <taxon>Entomophthoraceae</taxon>
        <taxon>Entomophthora</taxon>
    </lineage>
</organism>
<evidence type="ECO:0000313" key="2">
    <source>
        <dbReference type="Proteomes" id="UP001165960"/>
    </source>
</evidence>
<gene>
    <name evidence="1" type="ORF">DSO57_1005327</name>
</gene>
<evidence type="ECO:0000313" key="1">
    <source>
        <dbReference type="EMBL" id="KAJ9090157.1"/>
    </source>
</evidence>
<protein>
    <submittedName>
        <fullName evidence="1">Uncharacterized protein</fullName>
    </submittedName>
</protein>
<accession>A0ACC2UTC2</accession>
<name>A0ACC2UTC2_9FUNG</name>
<dbReference type="Proteomes" id="UP001165960">
    <property type="component" value="Unassembled WGS sequence"/>
</dbReference>
<proteinExistence type="predicted"/>
<sequence>MKEIPATPSLPDALPIQSFILGLANQVVPHTESCHPWATEVNYLVRITLIVYMAFQAWPGLACLFCGSPARHQYGPCHNQKPQKRMSN</sequence>
<reference evidence="1" key="1">
    <citation type="submission" date="2022-04" db="EMBL/GenBank/DDBJ databases">
        <title>Genome of the entomopathogenic fungus Entomophthora muscae.</title>
        <authorList>
            <person name="Elya C."/>
            <person name="Lovett B.R."/>
            <person name="Lee E."/>
            <person name="Macias A.M."/>
            <person name="Hajek A.E."/>
            <person name="De Bivort B.L."/>
            <person name="Kasson M.T."/>
            <person name="De Fine Licht H.H."/>
            <person name="Stajich J.E."/>
        </authorList>
    </citation>
    <scope>NUCLEOTIDE SEQUENCE</scope>
    <source>
        <strain evidence="1">Berkeley</strain>
    </source>
</reference>
<comment type="caution">
    <text evidence="1">The sequence shown here is derived from an EMBL/GenBank/DDBJ whole genome shotgun (WGS) entry which is preliminary data.</text>
</comment>
<dbReference type="EMBL" id="QTSX02000014">
    <property type="protein sequence ID" value="KAJ9090157.1"/>
    <property type="molecule type" value="Genomic_DNA"/>
</dbReference>
<keyword evidence="2" id="KW-1185">Reference proteome</keyword>